<evidence type="ECO:0000256" key="1">
    <source>
        <dbReference type="SAM" id="MobiDB-lite"/>
    </source>
</evidence>
<comment type="caution">
    <text evidence="2">The sequence shown here is derived from an EMBL/GenBank/DDBJ whole genome shotgun (WGS) entry which is preliminary data.</text>
</comment>
<feature type="region of interest" description="Disordered" evidence="1">
    <location>
        <begin position="266"/>
        <end position="288"/>
    </location>
</feature>
<evidence type="ECO:0000313" key="2">
    <source>
        <dbReference type="EMBL" id="KAK3278882.1"/>
    </source>
</evidence>
<keyword evidence="3" id="KW-1185">Reference proteome</keyword>
<dbReference type="EMBL" id="LGRX02005239">
    <property type="protein sequence ID" value="KAK3278882.1"/>
    <property type="molecule type" value="Genomic_DNA"/>
</dbReference>
<dbReference type="Proteomes" id="UP001190700">
    <property type="component" value="Unassembled WGS sequence"/>
</dbReference>
<gene>
    <name evidence="2" type="ORF">CYMTET_13215</name>
</gene>
<feature type="compositionally biased region" description="Polar residues" evidence="1">
    <location>
        <begin position="266"/>
        <end position="281"/>
    </location>
</feature>
<sequence length="288" mass="32416">MGGGASKTSKSKSMRARDELIAQHAPSDIPTLSSSQCGVTLGFLVHFCEKVKHAYFKDRETFTTKEVVLKVIKPATQAMRCRYVDLGEPKVPVECISTPVLFISHSWDCPFEELVSLLKTHESYETHPENHKLPIWIDIFAINQHEHSKSHALDDMNNTVHAIKEADRAVVSVGRNLSAFKNIWSMYTTFNLLQHKKKIEMLLASNITFDDFSKATENIDLPKCQGGRGNNWQEQQTEKQLLLADIDNLGKGYKKAAQKIKEGLMNTTQSEVGQRRPSLTASLPHLRG</sequence>
<feature type="non-terminal residue" evidence="2">
    <location>
        <position position="288"/>
    </location>
</feature>
<name>A0AAE0LBF1_9CHLO</name>
<dbReference type="AlphaFoldDB" id="A0AAE0LBF1"/>
<reference evidence="2 3" key="1">
    <citation type="journal article" date="2015" name="Genome Biol. Evol.">
        <title>Comparative Genomics of a Bacterivorous Green Alga Reveals Evolutionary Causalities and Consequences of Phago-Mixotrophic Mode of Nutrition.</title>
        <authorList>
            <person name="Burns J.A."/>
            <person name="Paasch A."/>
            <person name="Narechania A."/>
            <person name="Kim E."/>
        </authorList>
    </citation>
    <scope>NUCLEOTIDE SEQUENCE [LARGE SCALE GENOMIC DNA]</scope>
    <source>
        <strain evidence="2 3">PLY_AMNH</strain>
    </source>
</reference>
<proteinExistence type="predicted"/>
<evidence type="ECO:0000313" key="3">
    <source>
        <dbReference type="Proteomes" id="UP001190700"/>
    </source>
</evidence>
<protein>
    <submittedName>
        <fullName evidence="2">Uncharacterized protein</fullName>
    </submittedName>
</protein>
<accession>A0AAE0LBF1</accession>
<organism evidence="2 3">
    <name type="scientific">Cymbomonas tetramitiformis</name>
    <dbReference type="NCBI Taxonomy" id="36881"/>
    <lineage>
        <taxon>Eukaryota</taxon>
        <taxon>Viridiplantae</taxon>
        <taxon>Chlorophyta</taxon>
        <taxon>Pyramimonadophyceae</taxon>
        <taxon>Pyramimonadales</taxon>
        <taxon>Pyramimonadaceae</taxon>
        <taxon>Cymbomonas</taxon>
    </lineage>
</organism>